<keyword evidence="3" id="KW-0175">Coiled coil</keyword>
<dbReference type="SUPFAM" id="SSF46689">
    <property type="entry name" value="Homeodomain-like"/>
    <property type="match status" value="1"/>
</dbReference>
<dbReference type="AlphaFoldDB" id="A0A4U5LPV8"/>
<keyword evidence="6" id="KW-1185">Reference proteome</keyword>
<sequence length="305" mass="35604">MGDDTSSPCPPDLAVENERMRISKLQEEMNQIQKEIEQARNQITTYSKRKDQAQKLIDNHAHHDLTSDVDEIEEDDSTLIDRIYTETKKKAAAAGSFLMKGNGRPLYLEPDDLESVHDILKKHKTFRIDLVKKIRKERAETDTALQNINAQYEVKRSDWLKKVDEWEKSQKKTNRDVKHREIFEKTFPDLKKKREEEERSGRTADRNSELLQPSDEDIKARTAAAIPPLLRPDAPEARLYFHNNNGISREPKEEHKARQEEFLNSWTEEEKQIFVDRLVHYGKNFAAVSLFLPNRASLGLRLTWA</sequence>
<evidence type="ECO:0000256" key="1">
    <source>
        <dbReference type="ARBA" id="ARBA00004123"/>
    </source>
</evidence>
<dbReference type="PANTHER" id="PTHR13992">
    <property type="entry name" value="NUCLEAR RECEPTOR CO-REPRESSOR RELATED NCOR"/>
    <property type="match status" value="1"/>
</dbReference>
<dbReference type="InterPro" id="IPR051571">
    <property type="entry name" value="N-CoR_corepressor"/>
</dbReference>
<dbReference type="EMBL" id="AZBU02000014">
    <property type="protein sequence ID" value="TKR57977.1"/>
    <property type="molecule type" value="Genomic_DNA"/>
</dbReference>
<evidence type="ECO:0000313" key="5">
    <source>
        <dbReference type="EMBL" id="TKR57977.1"/>
    </source>
</evidence>
<dbReference type="GO" id="GO:0005654">
    <property type="term" value="C:nucleoplasm"/>
    <property type="evidence" value="ECO:0007669"/>
    <property type="project" value="UniProtKB-ARBA"/>
</dbReference>
<dbReference type="Proteomes" id="UP000298663">
    <property type="component" value="Unassembled WGS sequence"/>
</dbReference>
<evidence type="ECO:0000256" key="2">
    <source>
        <dbReference type="ARBA" id="ARBA00010097"/>
    </source>
</evidence>
<reference evidence="5 6" key="1">
    <citation type="journal article" date="2015" name="Genome Biol.">
        <title>Comparative genomics of Steinernema reveals deeply conserved gene regulatory networks.</title>
        <authorList>
            <person name="Dillman A.R."/>
            <person name="Macchietto M."/>
            <person name="Porter C.F."/>
            <person name="Rogers A."/>
            <person name="Williams B."/>
            <person name="Antoshechkin I."/>
            <person name="Lee M.M."/>
            <person name="Goodwin Z."/>
            <person name="Lu X."/>
            <person name="Lewis E.E."/>
            <person name="Goodrich-Blair H."/>
            <person name="Stock S.P."/>
            <person name="Adams B.J."/>
            <person name="Sternberg P.W."/>
            <person name="Mortazavi A."/>
        </authorList>
    </citation>
    <scope>NUCLEOTIDE SEQUENCE [LARGE SCALE GENOMIC DNA]</scope>
    <source>
        <strain evidence="5 6">ALL</strain>
    </source>
</reference>
<dbReference type="Gene3D" id="1.10.10.60">
    <property type="entry name" value="Homeodomain-like"/>
    <property type="match status" value="1"/>
</dbReference>
<evidence type="ECO:0000313" key="6">
    <source>
        <dbReference type="Proteomes" id="UP000298663"/>
    </source>
</evidence>
<comment type="similarity">
    <text evidence="2">Belongs to the N-CoR nuclear receptor corepressors family.</text>
</comment>
<comment type="caution">
    <text evidence="5">The sequence shown here is derived from an EMBL/GenBank/DDBJ whole genome shotgun (WGS) entry which is preliminary data.</text>
</comment>
<organism evidence="5 6">
    <name type="scientific">Steinernema carpocapsae</name>
    <name type="common">Entomopathogenic nematode</name>
    <dbReference type="NCBI Taxonomy" id="34508"/>
    <lineage>
        <taxon>Eukaryota</taxon>
        <taxon>Metazoa</taxon>
        <taxon>Ecdysozoa</taxon>
        <taxon>Nematoda</taxon>
        <taxon>Chromadorea</taxon>
        <taxon>Rhabditida</taxon>
        <taxon>Tylenchina</taxon>
        <taxon>Panagrolaimomorpha</taxon>
        <taxon>Strongyloidoidea</taxon>
        <taxon>Steinernematidae</taxon>
        <taxon>Steinernema</taxon>
    </lineage>
</organism>
<dbReference type="PANTHER" id="PTHR13992:SF39">
    <property type="entry name" value="SMRTER, ISOFORM G"/>
    <property type="match status" value="1"/>
</dbReference>
<feature type="region of interest" description="Disordered" evidence="4">
    <location>
        <begin position="192"/>
        <end position="215"/>
    </location>
</feature>
<accession>A0A4U5LPV8</accession>
<evidence type="ECO:0000256" key="4">
    <source>
        <dbReference type="SAM" id="MobiDB-lite"/>
    </source>
</evidence>
<dbReference type="OrthoDB" id="10258692at2759"/>
<dbReference type="InterPro" id="IPR001005">
    <property type="entry name" value="SANT/Myb"/>
</dbReference>
<dbReference type="GO" id="GO:0000785">
    <property type="term" value="C:chromatin"/>
    <property type="evidence" value="ECO:0007669"/>
    <property type="project" value="TreeGrafter"/>
</dbReference>
<proteinExistence type="inferred from homology"/>
<evidence type="ECO:0000256" key="3">
    <source>
        <dbReference type="SAM" id="Coils"/>
    </source>
</evidence>
<feature type="compositionally biased region" description="Basic and acidic residues" evidence="4">
    <location>
        <begin position="192"/>
        <end position="208"/>
    </location>
</feature>
<gene>
    <name evidence="5" type="ORF">L596_030608</name>
</gene>
<name>A0A4U5LPV8_STECR</name>
<protein>
    <recommendedName>
        <fullName evidence="7">SANT domain-containing protein</fullName>
    </recommendedName>
</protein>
<dbReference type="InterPro" id="IPR009057">
    <property type="entry name" value="Homeodomain-like_sf"/>
</dbReference>
<evidence type="ECO:0008006" key="7">
    <source>
        <dbReference type="Google" id="ProtNLM"/>
    </source>
</evidence>
<feature type="coiled-coil region" evidence="3">
    <location>
        <begin position="15"/>
        <end position="56"/>
    </location>
</feature>
<dbReference type="CDD" id="cd00167">
    <property type="entry name" value="SANT"/>
    <property type="match status" value="1"/>
</dbReference>
<comment type="subcellular location">
    <subcellularLocation>
        <location evidence="1">Nucleus</location>
    </subcellularLocation>
</comment>
<reference evidence="5 6" key="2">
    <citation type="journal article" date="2019" name="G3 (Bethesda)">
        <title>Hybrid Assembly of the Genome of the Entomopathogenic Nematode Steinernema carpocapsae Identifies the X-Chromosome.</title>
        <authorList>
            <person name="Serra L."/>
            <person name="Macchietto M."/>
            <person name="Macias-Munoz A."/>
            <person name="McGill C.J."/>
            <person name="Rodriguez I.M."/>
            <person name="Rodriguez B."/>
            <person name="Murad R."/>
            <person name="Mortazavi A."/>
        </authorList>
    </citation>
    <scope>NUCLEOTIDE SEQUENCE [LARGE SCALE GENOMIC DNA]</scope>
    <source>
        <strain evidence="5 6">ALL</strain>
    </source>
</reference>
<dbReference type="GO" id="GO:0006357">
    <property type="term" value="P:regulation of transcription by RNA polymerase II"/>
    <property type="evidence" value="ECO:0007669"/>
    <property type="project" value="TreeGrafter"/>
</dbReference>